<accession>A0A3M7QYX2</accession>
<comment type="caution">
    <text evidence="3">The sequence shown here is derived from an EMBL/GenBank/DDBJ whole genome shotgun (WGS) entry which is preliminary data.</text>
</comment>
<gene>
    <name evidence="3" type="ORF">BpHYR1_041081</name>
</gene>
<sequence length="261" mass="30405">MGPAVHELVHLGRIGIGHKAKASTLARLSVFHHHIVQQLAKLGKVALERLVVCLEAEASHKHFSELLRFQRLLTRLAVLRLGIVLAIVLVRLLTDRICLLLVMLLLLHMVHFLLDFLVDLLLDFFLDWLELCWLLLVFWLFFGMMIPVCKCAFKKKTSVFIGMFIDGKIMPAAQENDDQLSERKNEFFQKQLLDISCQTKKYTKNKNILVQKCPRRLEFYQFLIYTCSDKRKGKVEKRKSGERISQGKFKDESRKRNVQIN</sequence>
<dbReference type="EMBL" id="REGN01004774">
    <property type="protein sequence ID" value="RNA16198.1"/>
    <property type="molecule type" value="Genomic_DNA"/>
</dbReference>
<feature type="transmembrane region" description="Helical" evidence="2">
    <location>
        <begin position="134"/>
        <end position="153"/>
    </location>
</feature>
<feature type="transmembrane region" description="Helical" evidence="2">
    <location>
        <begin position="72"/>
        <end position="90"/>
    </location>
</feature>
<dbReference type="Proteomes" id="UP000276133">
    <property type="component" value="Unassembled WGS sequence"/>
</dbReference>
<feature type="region of interest" description="Disordered" evidence="1">
    <location>
        <begin position="236"/>
        <end position="261"/>
    </location>
</feature>
<dbReference type="AlphaFoldDB" id="A0A3M7QYX2"/>
<organism evidence="3 4">
    <name type="scientific">Brachionus plicatilis</name>
    <name type="common">Marine rotifer</name>
    <name type="synonym">Brachionus muelleri</name>
    <dbReference type="NCBI Taxonomy" id="10195"/>
    <lineage>
        <taxon>Eukaryota</taxon>
        <taxon>Metazoa</taxon>
        <taxon>Spiralia</taxon>
        <taxon>Gnathifera</taxon>
        <taxon>Rotifera</taxon>
        <taxon>Eurotatoria</taxon>
        <taxon>Monogononta</taxon>
        <taxon>Pseudotrocha</taxon>
        <taxon>Ploima</taxon>
        <taxon>Brachionidae</taxon>
        <taxon>Brachionus</taxon>
    </lineage>
</organism>
<evidence type="ECO:0000256" key="1">
    <source>
        <dbReference type="SAM" id="MobiDB-lite"/>
    </source>
</evidence>
<protein>
    <submittedName>
        <fullName evidence="3">Uncharacterized protein</fullName>
    </submittedName>
</protein>
<reference evidence="3 4" key="1">
    <citation type="journal article" date="2018" name="Sci. Rep.">
        <title>Genomic signatures of local adaptation to the degree of environmental predictability in rotifers.</title>
        <authorList>
            <person name="Franch-Gras L."/>
            <person name="Hahn C."/>
            <person name="Garcia-Roger E.M."/>
            <person name="Carmona M.J."/>
            <person name="Serra M."/>
            <person name="Gomez A."/>
        </authorList>
    </citation>
    <scope>NUCLEOTIDE SEQUENCE [LARGE SCALE GENOMIC DNA]</scope>
    <source>
        <strain evidence="3">HYR1</strain>
    </source>
</reference>
<proteinExistence type="predicted"/>
<keyword evidence="2" id="KW-1133">Transmembrane helix</keyword>
<name>A0A3M7QYX2_BRAPC</name>
<keyword evidence="2" id="KW-0812">Transmembrane</keyword>
<evidence type="ECO:0000313" key="4">
    <source>
        <dbReference type="Proteomes" id="UP000276133"/>
    </source>
</evidence>
<feature type="transmembrane region" description="Helical" evidence="2">
    <location>
        <begin position="97"/>
        <end position="114"/>
    </location>
</feature>
<evidence type="ECO:0000256" key="2">
    <source>
        <dbReference type="SAM" id="Phobius"/>
    </source>
</evidence>
<evidence type="ECO:0000313" key="3">
    <source>
        <dbReference type="EMBL" id="RNA16198.1"/>
    </source>
</evidence>
<keyword evidence="2" id="KW-0472">Membrane</keyword>
<keyword evidence="4" id="KW-1185">Reference proteome</keyword>